<name>A0A4T0SJS4_9BASI</name>
<dbReference type="InterPro" id="IPR013083">
    <property type="entry name" value="Znf_RING/FYVE/PHD"/>
</dbReference>
<evidence type="ECO:0000259" key="10">
    <source>
        <dbReference type="PROSITE" id="PS50897"/>
    </source>
</evidence>
<evidence type="ECO:0000256" key="3">
    <source>
        <dbReference type="ARBA" id="ARBA00022723"/>
    </source>
</evidence>
<comment type="subcellular location">
    <subcellularLocation>
        <location evidence="1">Cytoplasm</location>
    </subcellularLocation>
</comment>
<dbReference type="InterPro" id="IPR045098">
    <property type="entry name" value="Fyv10_fam"/>
</dbReference>
<sequence length="353" mass="40023">MESVIDITINSRIKSNLNNLDNLINSLEDLKSNKNKPSAAKDNIDKINKTTVDNYKILKKLDKAFSQSESKLDSIQFNYDVNLNKAIATYLLRLGWFDVFKEHCDVYNISFDQAYIDKLLSLNAVLSDLRSNNLESALDWANSHRDNLDALNSPLLFYLHRSKFLQQATSIESLTYFKEHISPYLSSKQFSSQASSLLASLAFRDLANSPYAYLASEDIHQKLLLPTFEEYWCTVSHVPKIDHLEASLDVGGGRALPILSRFNQLIQKTRTEWSQSNELPVEIPLDDKYKFHSVFTCPISKEQTSECNPPMMLTCGHVVANESLSKLSKGGGRVKCPYCPIESQSSLALRVYF</sequence>
<reference evidence="12 13" key="1">
    <citation type="submission" date="2019-03" db="EMBL/GenBank/DDBJ databases">
        <title>Sequencing 25 genomes of Wallemia mellicola.</title>
        <authorList>
            <person name="Gostincar C."/>
        </authorList>
    </citation>
    <scope>NUCLEOTIDE SEQUENCE [LARGE SCALE GENOMIC DNA]</scope>
    <source>
        <strain evidence="12 13">EXF-6152</strain>
    </source>
</reference>
<dbReference type="GO" id="GO:0008270">
    <property type="term" value="F:zinc ion binding"/>
    <property type="evidence" value="ECO:0007669"/>
    <property type="project" value="UniProtKB-KW"/>
</dbReference>
<evidence type="ECO:0000313" key="13">
    <source>
        <dbReference type="Proteomes" id="UP000310685"/>
    </source>
</evidence>
<evidence type="ECO:0000256" key="4">
    <source>
        <dbReference type="ARBA" id="ARBA00022771"/>
    </source>
</evidence>
<evidence type="ECO:0000256" key="9">
    <source>
        <dbReference type="PROSITE-ProRule" id="PRU01215"/>
    </source>
</evidence>
<dbReference type="Pfam" id="PF10607">
    <property type="entry name" value="CTLH"/>
    <property type="match status" value="1"/>
</dbReference>
<dbReference type="SUPFAM" id="SSF57850">
    <property type="entry name" value="RING/U-box"/>
    <property type="match status" value="1"/>
</dbReference>
<evidence type="ECO:0000259" key="11">
    <source>
        <dbReference type="PROSITE" id="PS51867"/>
    </source>
</evidence>
<dbReference type="GO" id="GO:0005634">
    <property type="term" value="C:nucleus"/>
    <property type="evidence" value="ECO:0007669"/>
    <property type="project" value="TreeGrafter"/>
</dbReference>
<dbReference type="Proteomes" id="UP000310685">
    <property type="component" value="Unassembled WGS sequence"/>
</dbReference>
<dbReference type="AlphaFoldDB" id="A0A4T0SJS4"/>
<dbReference type="InterPro" id="IPR037683">
    <property type="entry name" value="Rmd5_dRing"/>
</dbReference>
<keyword evidence="2" id="KW-0963">Cytoplasm</keyword>
<gene>
    <name evidence="12" type="ORF">E3Q22_03221</name>
</gene>
<protein>
    <recommendedName>
        <fullName evidence="8">GID complex catalytic subunit 2</fullName>
    </recommendedName>
    <alternativeName>
        <fullName evidence="7">Glucose-induced degradation protein 2</fullName>
    </alternativeName>
</protein>
<evidence type="ECO:0000256" key="1">
    <source>
        <dbReference type="ARBA" id="ARBA00004496"/>
    </source>
</evidence>
<feature type="zinc finger region" description="RING-Gid-type" evidence="9">
    <location>
        <begin position="297"/>
        <end position="339"/>
    </location>
</feature>
<organism evidence="12 13">
    <name type="scientific">Wallemia mellicola</name>
    <dbReference type="NCBI Taxonomy" id="1708541"/>
    <lineage>
        <taxon>Eukaryota</taxon>
        <taxon>Fungi</taxon>
        <taxon>Dikarya</taxon>
        <taxon>Basidiomycota</taxon>
        <taxon>Wallemiomycotina</taxon>
        <taxon>Wallemiomycetes</taxon>
        <taxon>Wallemiales</taxon>
        <taxon>Wallemiaceae</taxon>
        <taxon>Wallemia</taxon>
    </lineage>
</organism>
<proteinExistence type="inferred from homology"/>
<feature type="domain" description="CTLH" evidence="10">
    <location>
        <begin position="118"/>
        <end position="175"/>
    </location>
</feature>
<keyword evidence="4 9" id="KW-0863">Zinc-finger</keyword>
<accession>A0A4T0SJS4</accession>
<dbReference type="Gene3D" id="3.30.40.10">
    <property type="entry name" value="Zinc/RING finger domain, C3HC4 (zinc finger)"/>
    <property type="match status" value="1"/>
</dbReference>
<comment type="caution">
    <text evidence="12">The sequence shown here is derived from an EMBL/GenBank/DDBJ whole genome shotgun (WGS) entry which is preliminary data.</text>
</comment>
<keyword evidence="5" id="KW-0862">Zinc</keyword>
<evidence type="ECO:0000256" key="5">
    <source>
        <dbReference type="ARBA" id="ARBA00022833"/>
    </source>
</evidence>
<dbReference type="GO" id="GO:0034657">
    <property type="term" value="C:GID complex"/>
    <property type="evidence" value="ECO:0007669"/>
    <property type="project" value="TreeGrafter"/>
</dbReference>
<dbReference type="PANTHER" id="PTHR12170">
    <property type="entry name" value="MACROPHAGE ERYTHROBLAST ATTACHER-RELATED"/>
    <property type="match status" value="1"/>
</dbReference>
<dbReference type="EMBL" id="SPRC01000038">
    <property type="protein sequence ID" value="TIB77076.1"/>
    <property type="molecule type" value="Genomic_DNA"/>
</dbReference>
<evidence type="ECO:0000256" key="2">
    <source>
        <dbReference type="ARBA" id="ARBA00022490"/>
    </source>
</evidence>
<dbReference type="GO" id="GO:0005737">
    <property type="term" value="C:cytoplasm"/>
    <property type="evidence" value="ECO:0007669"/>
    <property type="project" value="UniProtKB-SubCell"/>
</dbReference>
<keyword evidence="3" id="KW-0479">Metal-binding</keyword>
<evidence type="ECO:0000313" key="12">
    <source>
        <dbReference type="EMBL" id="TIB77076.1"/>
    </source>
</evidence>
<comment type="similarity">
    <text evidence="6">Belongs to the RMD5/GID2 family.</text>
</comment>
<evidence type="ECO:0000256" key="8">
    <source>
        <dbReference type="ARBA" id="ARBA00080744"/>
    </source>
</evidence>
<dbReference type="SMART" id="SM00668">
    <property type="entry name" value="CTLH"/>
    <property type="match status" value="1"/>
</dbReference>
<feature type="domain" description="RING-Gid-type" evidence="11">
    <location>
        <begin position="297"/>
        <end position="339"/>
    </location>
</feature>
<dbReference type="Pfam" id="PF13445">
    <property type="entry name" value="zf-RING_UBOX"/>
    <property type="match status" value="1"/>
</dbReference>
<dbReference type="InterPro" id="IPR044063">
    <property type="entry name" value="ZF_RING_GID"/>
</dbReference>
<dbReference type="FunFam" id="3.30.40.10:FF:000143">
    <property type="entry name" value="Regulator of gluconeogenesis Rmd5"/>
    <property type="match status" value="1"/>
</dbReference>
<dbReference type="GO" id="GO:0043161">
    <property type="term" value="P:proteasome-mediated ubiquitin-dependent protein catabolic process"/>
    <property type="evidence" value="ECO:0007669"/>
    <property type="project" value="InterPro"/>
</dbReference>
<dbReference type="CDD" id="cd16652">
    <property type="entry name" value="dRING_Rmd5p-like"/>
    <property type="match status" value="1"/>
</dbReference>
<dbReference type="InterPro" id="IPR006595">
    <property type="entry name" value="CTLH_C"/>
</dbReference>
<dbReference type="InterPro" id="IPR027370">
    <property type="entry name" value="Znf-RING_euk"/>
</dbReference>
<evidence type="ECO:0000256" key="6">
    <source>
        <dbReference type="ARBA" id="ARBA00061136"/>
    </source>
</evidence>
<dbReference type="PROSITE" id="PS51867">
    <property type="entry name" value="ZF_RING_GID"/>
    <property type="match status" value="1"/>
</dbReference>
<evidence type="ECO:0000256" key="7">
    <source>
        <dbReference type="ARBA" id="ARBA00075398"/>
    </source>
</evidence>
<dbReference type="InterPro" id="IPR024964">
    <property type="entry name" value="CTLH/CRA"/>
</dbReference>
<dbReference type="PROSITE" id="PS50897">
    <property type="entry name" value="CTLH"/>
    <property type="match status" value="1"/>
</dbReference>
<dbReference type="PANTHER" id="PTHR12170:SF3">
    <property type="entry name" value="GH10162P"/>
    <property type="match status" value="1"/>
</dbReference>
<dbReference type="GO" id="GO:0061630">
    <property type="term" value="F:ubiquitin protein ligase activity"/>
    <property type="evidence" value="ECO:0007669"/>
    <property type="project" value="InterPro"/>
</dbReference>